<proteinExistence type="predicted"/>
<dbReference type="InterPro" id="IPR003661">
    <property type="entry name" value="HisK_dim/P_dom"/>
</dbReference>
<dbReference type="SMART" id="SM00387">
    <property type="entry name" value="HATPase_c"/>
    <property type="match status" value="1"/>
</dbReference>
<dbReference type="Pfam" id="PF00512">
    <property type="entry name" value="HisKA"/>
    <property type="match status" value="1"/>
</dbReference>
<gene>
    <name evidence="10" type="ORF">ANBU17_15670</name>
</gene>
<dbReference type="Pfam" id="PF02518">
    <property type="entry name" value="HATPase_c"/>
    <property type="match status" value="1"/>
</dbReference>
<dbReference type="Gene3D" id="1.10.287.130">
    <property type="match status" value="1"/>
</dbReference>
<feature type="transmembrane region" description="Helical" evidence="8">
    <location>
        <begin position="87"/>
        <end position="112"/>
    </location>
</feature>
<keyword evidence="4" id="KW-0597">Phosphoprotein</keyword>
<evidence type="ECO:0000256" key="2">
    <source>
        <dbReference type="ARBA" id="ARBA00004370"/>
    </source>
</evidence>
<evidence type="ECO:0000313" key="10">
    <source>
        <dbReference type="EMBL" id="GFO85220.1"/>
    </source>
</evidence>
<evidence type="ECO:0000259" key="9">
    <source>
        <dbReference type="PROSITE" id="PS50109"/>
    </source>
</evidence>
<keyword evidence="8" id="KW-1133">Transmembrane helix</keyword>
<evidence type="ECO:0000256" key="5">
    <source>
        <dbReference type="ARBA" id="ARBA00022679"/>
    </source>
</evidence>
<dbReference type="Proteomes" id="UP000613208">
    <property type="component" value="Unassembled WGS sequence"/>
</dbReference>
<keyword evidence="5" id="KW-0808">Transferase</keyword>
<dbReference type="EMBL" id="BLYI01000031">
    <property type="protein sequence ID" value="GFO85220.1"/>
    <property type="molecule type" value="Genomic_DNA"/>
</dbReference>
<dbReference type="InterPro" id="IPR005467">
    <property type="entry name" value="His_kinase_dom"/>
</dbReference>
<dbReference type="AlphaFoldDB" id="A0A916Q9M4"/>
<evidence type="ECO:0000256" key="3">
    <source>
        <dbReference type="ARBA" id="ARBA00012438"/>
    </source>
</evidence>
<dbReference type="PROSITE" id="PS50109">
    <property type="entry name" value="HIS_KIN"/>
    <property type="match status" value="1"/>
</dbReference>
<dbReference type="PRINTS" id="PR00344">
    <property type="entry name" value="BCTRLSENSOR"/>
</dbReference>
<dbReference type="GO" id="GO:0016036">
    <property type="term" value="P:cellular response to phosphate starvation"/>
    <property type="evidence" value="ECO:0007669"/>
    <property type="project" value="TreeGrafter"/>
</dbReference>
<evidence type="ECO:0000256" key="7">
    <source>
        <dbReference type="ARBA" id="ARBA00023012"/>
    </source>
</evidence>
<keyword evidence="7" id="KW-0902">Two-component regulatory system</keyword>
<feature type="domain" description="Histidine kinase" evidence="9">
    <location>
        <begin position="189"/>
        <end position="411"/>
    </location>
</feature>
<dbReference type="InterPro" id="IPR050351">
    <property type="entry name" value="BphY/WalK/GraS-like"/>
</dbReference>
<keyword evidence="6" id="KW-0418">Kinase</keyword>
<accession>A0A916Q9M4</accession>
<dbReference type="InterPro" id="IPR004358">
    <property type="entry name" value="Sig_transdc_His_kin-like_C"/>
</dbReference>
<keyword evidence="8" id="KW-0812">Transmembrane</keyword>
<dbReference type="EC" id="2.7.13.3" evidence="3"/>
<reference evidence="10" key="1">
    <citation type="submission" date="2020-06" db="EMBL/GenBank/DDBJ databases">
        <title>Characterization of fructooligosaccharide metabolism and fructooligosaccharide-degrading enzymes in human commensal butyrate producers.</title>
        <authorList>
            <person name="Tanno H."/>
            <person name="Fujii T."/>
            <person name="Hirano K."/>
            <person name="Maeno S."/>
            <person name="Tonozuka T."/>
            <person name="Sakamoto M."/>
            <person name="Ohkuma M."/>
            <person name="Tochio T."/>
            <person name="Endo A."/>
        </authorList>
    </citation>
    <scope>NUCLEOTIDE SEQUENCE</scope>
    <source>
        <strain evidence="10">JCM 17466</strain>
    </source>
</reference>
<sequence>MRSEKRRIFSALFFSGLLFLLLDSFLIFAEYGHYQQKYQMASLLLGNSQTDLQILKNEGLPSMKEAEGVLSQYGYESIRSTFFGEEFIHHCLWIITGSALCFLGTALVLFYVRCRQRKDFESLLEEISAMLEDFRSGNFRTDLLWEHLEDDASRIKDIYMQMESLGSYFEQLKEAAAIEKENTKSLVTDISHQLKTPMAALKASLEILDQEDLNEGERKEFLKRCQDQMTGLEQLSSALIQISRMETGMIRLQMEEKRIFDTVLLAVNRIIPKAEDKKIAVELEIPEPLQTLILSHDTKWMTEALINLMDNAVKYSPEGSRIRISMDRWINFLHICVEDEGIGIPKEEQHKVFQRFYRGGAREVRCQQGSGIGLFLTREIINRHCGTIKVISGGRRKQKGSLFQIQLPVTST</sequence>
<keyword evidence="8" id="KW-0472">Membrane</keyword>
<dbReference type="GO" id="GO:0000155">
    <property type="term" value="F:phosphorelay sensor kinase activity"/>
    <property type="evidence" value="ECO:0007669"/>
    <property type="project" value="InterPro"/>
</dbReference>
<dbReference type="Gene3D" id="3.30.565.10">
    <property type="entry name" value="Histidine kinase-like ATPase, C-terminal domain"/>
    <property type="match status" value="1"/>
</dbReference>
<organism evidence="10 11">
    <name type="scientific">Anaerostipes butyraticus</name>
    <dbReference type="NCBI Taxonomy" id="645466"/>
    <lineage>
        <taxon>Bacteria</taxon>
        <taxon>Bacillati</taxon>
        <taxon>Bacillota</taxon>
        <taxon>Clostridia</taxon>
        <taxon>Lachnospirales</taxon>
        <taxon>Lachnospiraceae</taxon>
        <taxon>Anaerostipes</taxon>
    </lineage>
</organism>
<name>A0A916Q9M4_9FIRM</name>
<evidence type="ECO:0000256" key="6">
    <source>
        <dbReference type="ARBA" id="ARBA00022777"/>
    </source>
</evidence>
<dbReference type="GO" id="GO:0005886">
    <property type="term" value="C:plasma membrane"/>
    <property type="evidence" value="ECO:0007669"/>
    <property type="project" value="TreeGrafter"/>
</dbReference>
<dbReference type="InterPro" id="IPR036097">
    <property type="entry name" value="HisK_dim/P_sf"/>
</dbReference>
<comment type="subcellular location">
    <subcellularLocation>
        <location evidence="2">Membrane</location>
    </subcellularLocation>
</comment>
<evidence type="ECO:0000256" key="1">
    <source>
        <dbReference type="ARBA" id="ARBA00000085"/>
    </source>
</evidence>
<dbReference type="SUPFAM" id="SSF55874">
    <property type="entry name" value="ATPase domain of HSP90 chaperone/DNA topoisomerase II/histidine kinase"/>
    <property type="match status" value="1"/>
</dbReference>
<dbReference type="CDD" id="cd00075">
    <property type="entry name" value="HATPase"/>
    <property type="match status" value="1"/>
</dbReference>
<protein>
    <recommendedName>
        <fullName evidence="3">histidine kinase</fullName>
        <ecNumber evidence="3">2.7.13.3</ecNumber>
    </recommendedName>
</protein>
<dbReference type="SUPFAM" id="SSF47384">
    <property type="entry name" value="Homodimeric domain of signal transducing histidine kinase"/>
    <property type="match status" value="1"/>
</dbReference>
<evidence type="ECO:0000256" key="8">
    <source>
        <dbReference type="SAM" id="Phobius"/>
    </source>
</evidence>
<dbReference type="CDD" id="cd00082">
    <property type="entry name" value="HisKA"/>
    <property type="match status" value="1"/>
</dbReference>
<evidence type="ECO:0000313" key="11">
    <source>
        <dbReference type="Proteomes" id="UP000613208"/>
    </source>
</evidence>
<dbReference type="InterPro" id="IPR036890">
    <property type="entry name" value="HATPase_C_sf"/>
</dbReference>
<dbReference type="RefSeq" id="WP_201310923.1">
    <property type="nucleotide sequence ID" value="NZ_BLYI01000031.1"/>
</dbReference>
<evidence type="ECO:0000256" key="4">
    <source>
        <dbReference type="ARBA" id="ARBA00022553"/>
    </source>
</evidence>
<dbReference type="GO" id="GO:0004721">
    <property type="term" value="F:phosphoprotein phosphatase activity"/>
    <property type="evidence" value="ECO:0007669"/>
    <property type="project" value="TreeGrafter"/>
</dbReference>
<comment type="catalytic activity">
    <reaction evidence="1">
        <text>ATP + protein L-histidine = ADP + protein N-phospho-L-histidine.</text>
        <dbReference type="EC" id="2.7.13.3"/>
    </reaction>
</comment>
<dbReference type="PANTHER" id="PTHR45453">
    <property type="entry name" value="PHOSPHATE REGULON SENSOR PROTEIN PHOR"/>
    <property type="match status" value="1"/>
</dbReference>
<keyword evidence="11" id="KW-1185">Reference proteome</keyword>
<comment type="caution">
    <text evidence="10">The sequence shown here is derived from an EMBL/GenBank/DDBJ whole genome shotgun (WGS) entry which is preliminary data.</text>
</comment>
<dbReference type="InterPro" id="IPR003594">
    <property type="entry name" value="HATPase_dom"/>
</dbReference>
<dbReference type="PANTHER" id="PTHR45453:SF1">
    <property type="entry name" value="PHOSPHATE REGULON SENSOR PROTEIN PHOR"/>
    <property type="match status" value="1"/>
</dbReference>
<dbReference type="SMART" id="SM00388">
    <property type="entry name" value="HisKA"/>
    <property type="match status" value="1"/>
</dbReference>